<protein>
    <submittedName>
        <fullName evidence="3">MLt-TeN (Mlt-10) related</fullName>
    </submittedName>
</protein>
<name>Q5FC43_CAEEL</name>
<evidence type="ECO:0000256" key="1">
    <source>
        <dbReference type="SAM" id="Phobius"/>
    </source>
</evidence>
<keyword evidence="4" id="KW-1185">Reference proteome</keyword>
<organism evidence="3 4">
    <name type="scientific">Caenorhabditis elegans</name>
    <dbReference type="NCBI Taxonomy" id="6239"/>
    <lineage>
        <taxon>Eukaryota</taxon>
        <taxon>Metazoa</taxon>
        <taxon>Ecdysozoa</taxon>
        <taxon>Nematoda</taxon>
        <taxon>Chromadorea</taxon>
        <taxon>Rhabditida</taxon>
        <taxon>Rhabditina</taxon>
        <taxon>Rhabditomorpha</taxon>
        <taxon>Rhabditoidea</taxon>
        <taxon>Rhabditidae</taxon>
        <taxon>Peloderinae</taxon>
        <taxon>Caenorhabditis</taxon>
    </lineage>
</organism>
<feature type="transmembrane region" description="Helical" evidence="1">
    <location>
        <begin position="620"/>
        <end position="640"/>
    </location>
</feature>
<keyword evidence="1" id="KW-0472">Membrane</keyword>
<dbReference type="OrthoDB" id="5917548at2759"/>
<dbReference type="RefSeq" id="NP_001022392.1">
    <property type="nucleotide sequence ID" value="NM_001027221.2"/>
</dbReference>
<keyword evidence="2" id="KW-0732">Signal</keyword>
<dbReference type="STRING" id="6239.W02B8.6.1"/>
<feature type="chain" id="PRO_5004256667" evidence="2">
    <location>
        <begin position="20"/>
        <end position="738"/>
    </location>
</feature>
<dbReference type="PANTHER" id="PTHR21523">
    <property type="match status" value="1"/>
</dbReference>
<dbReference type="InParanoid" id="Q5FC43"/>
<feature type="transmembrane region" description="Helical" evidence="1">
    <location>
        <begin position="586"/>
        <end position="608"/>
    </location>
</feature>
<dbReference type="PANTHER" id="PTHR21523:SF5">
    <property type="entry name" value="MLT-TEN (MLT-10) RELATED"/>
    <property type="match status" value="1"/>
</dbReference>
<dbReference type="PaxDb" id="6239-W02B8.6"/>
<dbReference type="Bgee" id="WBGene00044074">
    <property type="expression patterns" value="Expressed in larva"/>
</dbReference>
<evidence type="ECO:0000313" key="5">
    <source>
        <dbReference type="WormBase" id="W02B8.6"/>
    </source>
</evidence>
<feature type="transmembrane region" description="Helical" evidence="1">
    <location>
        <begin position="675"/>
        <end position="697"/>
    </location>
</feature>
<gene>
    <name evidence="3 5" type="primary">mltn-5</name>
    <name evidence="3" type="ORF">CELE_W02B8.6</name>
    <name evidence="5" type="ORF">W02B8.6</name>
</gene>
<dbReference type="InterPro" id="IPR006954">
    <property type="entry name" value="Mlt-10-like"/>
</dbReference>
<dbReference type="HOGENOM" id="CLU_010461_2_0_1"/>
<dbReference type="eggNOG" id="ENOG502SC9C">
    <property type="taxonomic scope" value="Eukaryota"/>
</dbReference>
<dbReference type="WormBase" id="W02B8.6">
    <property type="protein sequence ID" value="CE37936"/>
    <property type="gene ID" value="WBGene00044074"/>
    <property type="gene designation" value="mltn-5"/>
</dbReference>
<evidence type="ECO:0000256" key="2">
    <source>
        <dbReference type="SAM" id="SignalP"/>
    </source>
</evidence>
<dbReference type="AlphaFoldDB" id="Q5FC43"/>
<dbReference type="PhylomeDB" id="Q5FC43"/>
<dbReference type="CTD" id="3565525"/>
<dbReference type="UCSC" id="W02B8.6">
    <property type="organism name" value="c. elegans"/>
</dbReference>
<dbReference type="AGR" id="WB:WBGene00044074"/>
<evidence type="ECO:0000313" key="3">
    <source>
        <dbReference type="EMBL" id="CAI46577.1"/>
    </source>
</evidence>
<accession>Q5FC43</accession>
<proteinExistence type="predicted"/>
<dbReference type="GeneID" id="3565525"/>
<dbReference type="Pfam" id="PF04870">
    <property type="entry name" value="Moulting_cycle"/>
    <property type="match status" value="1"/>
</dbReference>
<reference evidence="3 4" key="1">
    <citation type="journal article" date="1998" name="Science">
        <title>Genome sequence of the nematode C. elegans: a platform for investigating biology.</title>
        <authorList>
            <consortium name="The C. elegans sequencing consortium"/>
            <person name="Sulson J.E."/>
            <person name="Waterston R."/>
        </authorList>
    </citation>
    <scope>NUCLEOTIDE SEQUENCE [LARGE SCALE GENOMIC DNA]</scope>
    <source>
        <strain evidence="3 4">Bristol N2</strain>
    </source>
</reference>
<dbReference type="FunCoup" id="Q5FC43">
    <property type="interactions" value="5"/>
</dbReference>
<keyword evidence="1" id="KW-0812">Transmembrane</keyword>
<feature type="transmembrane region" description="Helical" evidence="1">
    <location>
        <begin position="646"/>
        <end position="663"/>
    </location>
</feature>
<sequence length="738" mass="83322">MMVRIGLVVMLMFGKEIHGALNLEKKLNVTLTAKDIKASPYYKDKVLSLPISKESGAELWQHWTDQAFSGLISAIATRRLKLVEKYDKKKHEKCSSKAHDITSHAKCLVDLESDGLKNRLLKRKKYFDKKTRSSIEKTPQKTVMKPDKLKKLRSMEAYEASKNPKNNRKLIGKAVKARNWVGSFKTLRAKRSVKNANSYTLKSDYDKSPFATITKHLKNTVKALKHKDKLSKWQEIVERIQRKSIDWKNRKEAENIQRKRLRVFQEAKRVRADESIGRSGMKRKKQDNGFMKTLSNPELEKLIDDEDVKDLYYQKVSNMADDEKLMMVPIDIIRQATKIGLELSGHNTTDFDEKSVKMISPRFMSVLPEDKKEKNDTIELLSPSLFSLHNSGTGLEKKTSFSSILGALTTDTDTQNFLDLLVEATGVAEAVEDAEHKLIDAQRKKDDAMGRGPDGQPLYFTKENITERFPSEARKIELMEKLDKTYSIEQLKDMNQTGYTVLTPKQMQLMYGKQSPFKNPKLLRTYKNMTRAEIHRSIHSTIKDVADEKLKFEVRQKDIILSPVVNTALINAPEVASQALILSPAVFVPLINSPAIFGSVILSPWLFVPLIASPRILSPVILDPFMFVPIILSPVVLDPVVLSPGVFNPFILSPLVLCPFILSPQVMTPLILSPFALTPLILTPLALSPIVLSPFVLSPQVLSPQYISGLFLSPYALSPAIESKGAMFTVFASPSWLS</sequence>
<dbReference type="KEGG" id="cel:CELE_W02B8.6"/>
<dbReference type="Proteomes" id="UP000001940">
    <property type="component" value="Chromosome II"/>
</dbReference>
<evidence type="ECO:0000313" key="4">
    <source>
        <dbReference type="Proteomes" id="UP000001940"/>
    </source>
</evidence>
<dbReference type="EMBL" id="BX284602">
    <property type="protein sequence ID" value="CAI46577.1"/>
    <property type="molecule type" value="Genomic_DNA"/>
</dbReference>
<feature type="signal peptide" evidence="2">
    <location>
        <begin position="1"/>
        <end position="19"/>
    </location>
</feature>
<keyword evidence="1" id="KW-1133">Transmembrane helix</keyword>
<dbReference type="OMA" id="ADEKSWI"/>